<gene>
    <name evidence="2" type="ORF">C6P46_005222</name>
</gene>
<accession>A0A9P6W0S6</accession>
<name>A0A9P6W0S6_RHOMI</name>
<keyword evidence="3" id="KW-1185">Reference proteome</keyword>
<dbReference type="InterPro" id="IPR019034">
    <property type="entry name" value="UPF0390"/>
</dbReference>
<dbReference type="AlphaFoldDB" id="A0A9P6W0S6"/>
<comment type="caution">
    <text evidence="2">The sequence shown here is derived from an EMBL/GenBank/DDBJ whole genome shotgun (WGS) entry which is preliminary data.</text>
</comment>
<reference evidence="2 3" key="1">
    <citation type="submission" date="2020-11" db="EMBL/GenBank/DDBJ databases">
        <title>Kefir isolates.</title>
        <authorList>
            <person name="Marcisauskas S."/>
            <person name="Kim Y."/>
            <person name="Blasche S."/>
        </authorList>
    </citation>
    <scope>NUCLEOTIDE SEQUENCE [LARGE SCALE GENOMIC DNA]</scope>
    <source>
        <strain evidence="2 3">KR</strain>
    </source>
</reference>
<dbReference type="OrthoDB" id="5239630at2759"/>
<dbReference type="EMBL" id="PUHQ01000055">
    <property type="protein sequence ID" value="KAG0659292.1"/>
    <property type="molecule type" value="Genomic_DNA"/>
</dbReference>
<protein>
    <submittedName>
        <fullName evidence="2">Uncharacterized protein</fullName>
    </submittedName>
</protein>
<proteinExistence type="predicted"/>
<sequence>MPQGGKLKSNPHKAKSTTQKKQQPKKGQRAIPPKKAAAVSQATVHRKNTSAHASSLEGAIAAQAMSHGKLTIMKQAAEKVKKQNENGK</sequence>
<feature type="region of interest" description="Disordered" evidence="1">
    <location>
        <begin position="1"/>
        <end position="55"/>
    </location>
</feature>
<organism evidence="2 3">
    <name type="scientific">Rhodotorula mucilaginosa</name>
    <name type="common">Yeast</name>
    <name type="synonym">Rhodotorula rubra</name>
    <dbReference type="NCBI Taxonomy" id="5537"/>
    <lineage>
        <taxon>Eukaryota</taxon>
        <taxon>Fungi</taxon>
        <taxon>Dikarya</taxon>
        <taxon>Basidiomycota</taxon>
        <taxon>Pucciniomycotina</taxon>
        <taxon>Microbotryomycetes</taxon>
        <taxon>Sporidiobolales</taxon>
        <taxon>Sporidiobolaceae</taxon>
        <taxon>Rhodotorula</taxon>
    </lineage>
</organism>
<evidence type="ECO:0000256" key="1">
    <source>
        <dbReference type="SAM" id="MobiDB-lite"/>
    </source>
</evidence>
<evidence type="ECO:0000313" key="3">
    <source>
        <dbReference type="Proteomes" id="UP000777482"/>
    </source>
</evidence>
<evidence type="ECO:0000313" key="2">
    <source>
        <dbReference type="EMBL" id="KAG0659292.1"/>
    </source>
</evidence>
<dbReference type="Proteomes" id="UP000777482">
    <property type="component" value="Unassembled WGS sequence"/>
</dbReference>
<dbReference type="Pfam" id="PF09495">
    <property type="entry name" value="DUF2462"/>
    <property type="match status" value="1"/>
</dbReference>